<gene>
    <name evidence="10" type="ORF">F6I03_04665</name>
</gene>
<dbReference type="PANTHER" id="PTHR40063:SF1">
    <property type="entry name" value="MEMBRANE PROTEIN"/>
    <property type="match status" value="1"/>
</dbReference>
<accession>A0A5N1GJK9</accession>
<dbReference type="OrthoDB" id="400429at2"/>
<dbReference type="InterPro" id="IPR003352">
    <property type="entry name" value="PTS_EIIC"/>
</dbReference>
<evidence type="ECO:0000313" key="10">
    <source>
        <dbReference type="EMBL" id="KAA9301165.1"/>
    </source>
</evidence>
<sequence length="338" mass="34954">MDVLLGLFYLALILSFFTLFSFKAPYGAKTMSALADAAVASFLVEAVYGALFGTILDVPFLNGIAEANGSLAGVAAAGMVLLRLGASPVNSLLIALAMMQFGILPGFIAAYLVSFLVRYIQEKVNGGLDVFVVAATALPIAYAIAALIAPIIDSALEQIGAIIEAASQSSPLFMGAVLGAVFTIVSTAPLSSMALTAMMGLTGKAMAIAGLAIFSSATANYLLFSRLKIGTREESLSVALEPLTQAHLVTANPLPVYVTSTLTGAVSGMYVAMTDLVNNTPGTASIIPGILAPLADNPPHKVLIAGAICLLVGVAVGFFTSYIFRNQRVYTTNDIIED</sequence>
<keyword evidence="2" id="KW-0813">Transport</keyword>
<evidence type="ECO:0000256" key="7">
    <source>
        <dbReference type="ARBA" id="ARBA00023136"/>
    </source>
</evidence>
<dbReference type="GO" id="GO:0009401">
    <property type="term" value="P:phosphoenolpyruvate-dependent sugar phosphotransferase system"/>
    <property type="evidence" value="ECO:0007669"/>
    <property type="project" value="InterPro"/>
</dbReference>
<keyword evidence="7 8" id="KW-0472">Membrane</keyword>
<keyword evidence="3" id="KW-1003">Cell membrane</keyword>
<organism evidence="10 11">
    <name type="scientific">Aerococcus sanguinicola</name>
    <dbReference type="NCBI Taxonomy" id="119206"/>
    <lineage>
        <taxon>Bacteria</taxon>
        <taxon>Bacillati</taxon>
        <taxon>Bacillota</taxon>
        <taxon>Bacilli</taxon>
        <taxon>Lactobacillales</taxon>
        <taxon>Aerococcaceae</taxon>
        <taxon>Aerococcus</taxon>
    </lineage>
</organism>
<feature type="transmembrane region" description="Helical" evidence="8">
    <location>
        <begin position="302"/>
        <end position="324"/>
    </location>
</feature>
<proteinExistence type="predicted"/>
<dbReference type="Proteomes" id="UP000327148">
    <property type="component" value="Unassembled WGS sequence"/>
</dbReference>
<evidence type="ECO:0000256" key="1">
    <source>
        <dbReference type="ARBA" id="ARBA00004651"/>
    </source>
</evidence>
<evidence type="ECO:0000256" key="5">
    <source>
        <dbReference type="ARBA" id="ARBA00022692"/>
    </source>
</evidence>
<keyword evidence="4 10" id="KW-0762">Sugar transport</keyword>
<feature type="transmembrane region" description="Helical" evidence="8">
    <location>
        <begin position="37"/>
        <end position="56"/>
    </location>
</feature>
<feature type="transmembrane region" description="Helical" evidence="8">
    <location>
        <begin position="205"/>
        <end position="224"/>
    </location>
</feature>
<comment type="subcellular location">
    <subcellularLocation>
        <location evidence="1">Cell membrane</location>
        <topology evidence="1">Multi-pass membrane protein</topology>
    </subcellularLocation>
</comment>
<evidence type="ECO:0000256" key="6">
    <source>
        <dbReference type="ARBA" id="ARBA00022989"/>
    </source>
</evidence>
<feature type="transmembrane region" description="Helical" evidence="8">
    <location>
        <begin position="68"/>
        <end position="86"/>
    </location>
</feature>
<feature type="domain" description="Phosphotransferase system EIIC" evidence="9">
    <location>
        <begin position="29"/>
        <end position="335"/>
    </location>
</feature>
<evidence type="ECO:0000256" key="3">
    <source>
        <dbReference type="ARBA" id="ARBA00022475"/>
    </source>
</evidence>
<protein>
    <submittedName>
        <fullName evidence="10">PTS sugar transporter subunit IIC</fullName>
    </submittedName>
</protein>
<dbReference type="EMBL" id="VYWO01000002">
    <property type="protein sequence ID" value="KAA9301165.1"/>
    <property type="molecule type" value="Genomic_DNA"/>
</dbReference>
<dbReference type="Pfam" id="PF13303">
    <property type="entry name" value="PTS_EIIC_2"/>
    <property type="match status" value="1"/>
</dbReference>
<dbReference type="GO" id="GO:0008982">
    <property type="term" value="F:protein-N(PI)-phosphohistidine-sugar phosphotransferase activity"/>
    <property type="evidence" value="ECO:0007669"/>
    <property type="project" value="InterPro"/>
</dbReference>
<dbReference type="PANTHER" id="PTHR40063">
    <property type="entry name" value="MEMBRANE PROTEIN-RELATED"/>
    <property type="match status" value="1"/>
</dbReference>
<keyword evidence="6 8" id="KW-1133">Transmembrane helix</keyword>
<dbReference type="STRING" id="119206.AWM72_04015"/>
<feature type="transmembrane region" description="Helical" evidence="8">
    <location>
        <begin position="92"/>
        <end position="116"/>
    </location>
</feature>
<feature type="transmembrane region" description="Helical" evidence="8">
    <location>
        <begin position="172"/>
        <end position="193"/>
    </location>
</feature>
<evidence type="ECO:0000313" key="11">
    <source>
        <dbReference type="Proteomes" id="UP000327148"/>
    </source>
</evidence>
<evidence type="ECO:0000256" key="2">
    <source>
        <dbReference type="ARBA" id="ARBA00022448"/>
    </source>
</evidence>
<reference evidence="10 11" key="1">
    <citation type="submission" date="2019-09" db="EMBL/GenBank/DDBJ databases">
        <title>Draft genome sequence assemblies of isolates from the urinary tract.</title>
        <authorList>
            <person name="Mores C.R."/>
            <person name="Putonti C."/>
            <person name="Wolfe A.J."/>
        </authorList>
    </citation>
    <scope>NUCLEOTIDE SEQUENCE [LARGE SCALE GENOMIC DNA]</scope>
    <source>
        <strain evidence="10 11">UMB623</strain>
    </source>
</reference>
<comment type="caution">
    <text evidence="10">The sequence shown here is derived from an EMBL/GenBank/DDBJ whole genome shotgun (WGS) entry which is preliminary data.</text>
</comment>
<evidence type="ECO:0000256" key="8">
    <source>
        <dbReference type="SAM" id="Phobius"/>
    </source>
</evidence>
<dbReference type="RefSeq" id="WP_070430830.1">
    <property type="nucleotide sequence ID" value="NZ_VYWO01000002.1"/>
</dbReference>
<dbReference type="GO" id="GO:0005886">
    <property type="term" value="C:plasma membrane"/>
    <property type="evidence" value="ECO:0007669"/>
    <property type="project" value="UniProtKB-SubCell"/>
</dbReference>
<dbReference type="AlphaFoldDB" id="A0A5N1GJK9"/>
<evidence type="ECO:0000256" key="4">
    <source>
        <dbReference type="ARBA" id="ARBA00022597"/>
    </source>
</evidence>
<evidence type="ECO:0000259" key="9">
    <source>
        <dbReference type="Pfam" id="PF13303"/>
    </source>
</evidence>
<feature type="transmembrane region" description="Helical" evidence="8">
    <location>
        <begin position="128"/>
        <end position="152"/>
    </location>
</feature>
<keyword evidence="5 8" id="KW-0812">Transmembrane</keyword>
<name>A0A5N1GJK9_9LACT</name>